<gene>
    <name evidence="2" type="ORF">F0562_005237</name>
</gene>
<protein>
    <submittedName>
        <fullName evidence="2">Uncharacterized protein</fullName>
    </submittedName>
</protein>
<feature type="chain" id="PRO_5023824759" evidence="1">
    <location>
        <begin position="27"/>
        <end position="119"/>
    </location>
</feature>
<dbReference type="Proteomes" id="UP000325577">
    <property type="component" value="Linkage Group LG2"/>
</dbReference>
<accession>A0A5J5AJZ9</accession>
<dbReference type="AlphaFoldDB" id="A0A5J5AJZ9"/>
<evidence type="ECO:0000313" key="3">
    <source>
        <dbReference type="Proteomes" id="UP000325577"/>
    </source>
</evidence>
<evidence type="ECO:0000313" key="2">
    <source>
        <dbReference type="EMBL" id="KAA8530528.1"/>
    </source>
</evidence>
<feature type="signal peptide" evidence="1">
    <location>
        <begin position="1"/>
        <end position="26"/>
    </location>
</feature>
<proteinExistence type="predicted"/>
<organism evidence="2 3">
    <name type="scientific">Nyssa sinensis</name>
    <dbReference type="NCBI Taxonomy" id="561372"/>
    <lineage>
        <taxon>Eukaryota</taxon>
        <taxon>Viridiplantae</taxon>
        <taxon>Streptophyta</taxon>
        <taxon>Embryophyta</taxon>
        <taxon>Tracheophyta</taxon>
        <taxon>Spermatophyta</taxon>
        <taxon>Magnoliopsida</taxon>
        <taxon>eudicotyledons</taxon>
        <taxon>Gunneridae</taxon>
        <taxon>Pentapetalae</taxon>
        <taxon>asterids</taxon>
        <taxon>Cornales</taxon>
        <taxon>Nyssaceae</taxon>
        <taxon>Nyssa</taxon>
    </lineage>
</organism>
<dbReference type="EMBL" id="CM018043">
    <property type="protein sequence ID" value="KAA8530528.1"/>
    <property type="molecule type" value="Genomic_DNA"/>
</dbReference>
<name>A0A5J5AJZ9_9ASTE</name>
<reference evidence="2 3" key="1">
    <citation type="submission" date="2019-09" db="EMBL/GenBank/DDBJ databases">
        <title>A chromosome-level genome assembly of the Chinese tupelo Nyssa sinensis.</title>
        <authorList>
            <person name="Yang X."/>
            <person name="Kang M."/>
            <person name="Yang Y."/>
            <person name="Xiong H."/>
            <person name="Wang M."/>
            <person name="Zhang Z."/>
            <person name="Wang Z."/>
            <person name="Wu H."/>
            <person name="Ma T."/>
            <person name="Liu J."/>
            <person name="Xi Z."/>
        </authorList>
    </citation>
    <scope>NUCLEOTIDE SEQUENCE [LARGE SCALE GENOMIC DNA]</scope>
    <source>
        <strain evidence="2">J267</strain>
        <tissue evidence="2">Leaf</tissue>
    </source>
</reference>
<keyword evidence="1" id="KW-0732">Signal</keyword>
<keyword evidence="3" id="KW-1185">Reference proteome</keyword>
<sequence length="119" mass="13370">MTIQAEVRRPKTLRGFLFLFLRFSYGDVGFGEADDECKVKTEAKFGMDTLLNASKLHKHLPIHRYKQYSHPILTPPPTLGKHPSPLVAAVVDVHPVVVEPIVTQVEVLFQVAFTSSMIK</sequence>
<evidence type="ECO:0000256" key="1">
    <source>
        <dbReference type="SAM" id="SignalP"/>
    </source>
</evidence>